<evidence type="ECO:0000313" key="3">
    <source>
        <dbReference type="Proteomes" id="UP000637578"/>
    </source>
</evidence>
<dbReference type="Gene3D" id="1.25.40.10">
    <property type="entry name" value="Tetratricopeptide repeat domain"/>
    <property type="match status" value="1"/>
</dbReference>
<name>A0A8J3C763_9PSEU</name>
<comment type="caution">
    <text evidence="2">The sequence shown here is derived from an EMBL/GenBank/DDBJ whole genome shotgun (WGS) entry which is preliminary data.</text>
</comment>
<dbReference type="SUPFAM" id="SSF48452">
    <property type="entry name" value="TPR-like"/>
    <property type="match status" value="1"/>
</dbReference>
<dbReference type="InterPro" id="IPR011990">
    <property type="entry name" value="TPR-like_helical_dom_sf"/>
</dbReference>
<dbReference type="Pfam" id="PF17128">
    <property type="entry name" value="DUF5107"/>
    <property type="match status" value="1"/>
</dbReference>
<dbReference type="AlphaFoldDB" id="A0A8J3C763"/>
<protein>
    <recommendedName>
        <fullName evidence="1">DUF5107 domain-containing protein</fullName>
    </recommendedName>
</protein>
<proteinExistence type="predicted"/>
<dbReference type="Proteomes" id="UP000637578">
    <property type="component" value="Unassembled WGS sequence"/>
</dbReference>
<reference evidence="2" key="2">
    <citation type="submission" date="2020-09" db="EMBL/GenBank/DDBJ databases">
        <authorList>
            <person name="Sun Q."/>
            <person name="Zhou Y."/>
        </authorList>
    </citation>
    <scope>NUCLEOTIDE SEQUENCE</scope>
    <source>
        <strain evidence="2">CGMCC 4.5737</strain>
    </source>
</reference>
<organism evidence="2 3">
    <name type="scientific">Longimycelium tulufanense</name>
    <dbReference type="NCBI Taxonomy" id="907463"/>
    <lineage>
        <taxon>Bacteria</taxon>
        <taxon>Bacillati</taxon>
        <taxon>Actinomycetota</taxon>
        <taxon>Actinomycetes</taxon>
        <taxon>Pseudonocardiales</taxon>
        <taxon>Pseudonocardiaceae</taxon>
        <taxon>Longimycelium</taxon>
    </lineage>
</organism>
<sequence>MTRLWTDSIRLPISAVGPENPLPPLAGMLDPPYKPDFSEVPDEIENGARYGQVSTVVPYLVQDGYQRSPEMTTTDAVVLENARLRATFLPGWGGRLWSLIDKDRDRELLHVPAIVQPANLALRGAWFPGGVEWNIGTRGHSPFTCDPVHAAVVAHVGGPVLRMWEYERIRGVVFQIDAWLPEDSPVLLVGVRIRNPSLDTVPMYWWSNAAVAQRDDLRVLAPATRAFRTSYRGQLECVNVPLQVGEDASRPLRARTAADYFYDLPAESSRPWIAALDTTGYGLAQISTPFLSGRKLFVWGETVGGRHWQEWLGGPHPTPYCEIQAGLTRTQYEHLPMPPEAEWAWVEAYGPVTAEPNAVHGADWSAALAAVEDVLPRRELLDGAFAEFRKNADQPPQGMLGHGSGWGALEEIRRERAGEAPLCGPGAPFGGTLGPAQWPWLTLVDTGELPEPAPEDVPVSYILGADWSSRLMRSPQHWATCYHLGVIAHAGGDLETARRYYETSLVHVETAWAWRALALVDSVHGGKADAVEGMLAAHTLAPGIRQLAVEAAEALMTADEPKRALQLIAELPATVAGHGRVRLTRVRAALAAGLRDEAARLLRGGIEVPDLREGEVSLDQLWAEACPGEPLPTRYDFRMK</sequence>
<reference evidence="2" key="1">
    <citation type="journal article" date="2014" name="Int. J. Syst. Evol. Microbiol.">
        <title>Complete genome sequence of Corynebacterium casei LMG S-19264T (=DSM 44701T), isolated from a smear-ripened cheese.</title>
        <authorList>
            <consortium name="US DOE Joint Genome Institute (JGI-PGF)"/>
            <person name="Walter F."/>
            <person name="Albersmeier A."/>
            <person name="Kalinowski J."/>
            <person name="Ruckert C."/>
        </authorList>
    </citation>
    <scope>NUCLEOTIDE SEQUENCE</scope>
    <source>
        <strain evidence="2">CGMCC 4.5737</strain>
    </source>
</reference>
<evidence type="ECO:0000259" key="1">
    <source>
        <dbReference type="Pfam" id="PF17128"/>
    </source>
</evidence>
<dbReference type="InterPro" id="IPR033396">
    <property type="entry name" value="DUF5107"/>
</dbReference>
<accession>A0A8J3C763</accession>
<dbReference type="EMBL" id="BMMK01000006">
    <property type="protein sequence ID" value="GGM47216.1"/>
    <property type="molecule type" value="Genomic_DNA"/>
</dbReference>
<gene>
    <name evidence="2" type="ORF">GCM10012275_17890</name>
</gene>
<keyword evidence="3" id="KW-1185">Reference proteome</keyword>
<feature type="domain" description="DUF5107" evidence="1">
    <location>
        <begin position="53"/>
        <end position="333"/>
    </location>
</feature>
<evidence type="ECO:0000313" key="2">
    <source>
        <dbReference type="EMBL" id="GGM47216.1"/>
    </source>
</evidence>